<evidence type="ECO:0000256" key="1">
    <source>
        <dbReference type="ARBA" id="ARBA00010203"/>
    </source>
</evidence>
<keyword evidence="3" id="KW-0489">Methyltransferase</keyword>
<sequence>MKKDIIIHGDVWAGLEFIKDNSVSVAITSPPYWKQRDYNFEGQIGQEESPEEYIGRLVTIFNKLRQKLKEDGVFFLNIGDKYLNQYGKSHLMMIPYRLAYHMVKDGWILEEIIIWYKPNHMPSSVKDRFTNTYEPIFVFAKRKENIYKDFYKREKKSVVEIPLQQTPWKHTAVYPENLVQEMLERVNLNNGDIVLDPFAGTGTTGIVVKNLRNGFLSKEVYSIMIEKGNEFVKIIKERVGIENIIQVREIPYTWHSAKEENLPSNIDSLPLVNDKHGEVHIAQNYEEFLSILKGMCTKEFKNFHREDAIYFVGVKEWNLQSLYYVHAVYKYGYVVRNMLVVSNGSKWYPIFMLSRDTTKVAYKFYLDRVRINPKIKEERDWTKEEFIGMKVRDISGKTSREGQVMEILDKYPDEFPKIIVVQWNGEASIEFVMHPEKDEFLMEGLRFFCPRCNNELIDPYDPIGKNICSFCGLELWINVETIPIIKEPQEILEYVNDLEKSDYLVGQIVDVVDFKIKKNGSFSKFHSLDRINWGASPGARKLVEGEYFTKMRLYRIDQPIVAQYLTLLRKSKNMRIQDVISKFPKEYYHTVGHWFRKDFGGSIPIPEDIKLLKKVFNIHDGLLRILERTALKFQTVKTSVKGKNPGDYIKNKNDEELSTFLKKLYVPSTEYLLTMCKK</sequence>
<evidence type="ECO:0000256" key="5">
    <source>
        <dbReference type="ARBA" id="ARBA00022691"/>
    </source>
</evidence>
<accession>A0ABY7BQ91</accession>
<comment type="catalytic activity">
    <reaction evidence="8">
        <text>a 2'-deoxycytidine in DNA + S-adenosyl-L-methionine = an N(4)-methyl-2'-deoxycytidine in DNA + S-adenosyl-L-homocysteine + H(+)</text>
        <dbReference type="Rhea" id="RHEA:16857"/>
        <dbReference type="Rhea" id="RHEA-COMP:11369"/>
        <dbReference type="Rhea" id="RHEA-COMP:13674"/>
        <dbReference type="ChEBI" id="CHEBI:15378"/>
        <dbReference type="ChEBI" id="CHEBI:57856"/>
        <dbReference type="ChEBI" id="CHEBI:59789"/>
        <dbReference type="ChEBI" id="CHEBI:85452"/>
        <dbReference type="ChEBI" id="CHEBI:137933"/>
        <dbReference type="EC" id="2.1.1.113"/>
    </reaction>
</comment>
<comment type="similarity">
    <text evidence="1">Belongs to the N(4)/N(6)-methyltransferase family. N(4) subfamily.</text>
</comment>
<gene>
    <name evidence="10" type="ORF">OTK00_002222</name>
</gene>
<dbReference type="InterPro" id="IPR017985">
    <property type="entry name" value="MeTrfase_CN4_CS"/>
</dbReference>
<evidence type="ECO:0000313" key="11">
    <source>
        <dbReference type="Proteomes" id="UP001164909"/>
    </source>
</evidence>
<keyword evidence="7" id="KW-0238">DNA-binding</keyword>
<evidence type="ECO:0000256" key="2">
    <source>
        <dbReference type="ARBA" id="ARBA00012185"/>
    </source>
</evidence>
<keyword evidence="5" id="KW-0949">S-adenosyl-L-methionine</keyword>
<evidence type="ECO:0000256" key="8">
    <source>
        <dbReference type="ARBA" id="ARBA00049120"/>
    </source>
</evidence>
<keyword evidence="4" id="KW-0808">Transferase</keyword>
<dbReference type="PRINTS" id="PR00508">
    <property type="entry name" value="S21N4MTFRASE"/>
</dbReference>
<protein>
    <recommendedName>
        <fullName evidence="2">site-specific DNA-methyltransferase (cytosine-N(4)-specific)</fullName>
        <ecNumber evidence="2">2.1.1.113</ecNumber>
    </recommendedName>
</protein>
<evidence type="ECO:0000256" key="3">
    <source>
        <dbReference type="ARBA" id="ARBA00022603"/>
    </source>
</evidence>
<evidence type="ECO:0000256" key="7">
    <source>
        <dbReference type="ARBA" id="ARBA00023125"/>
    </source>
</evidence>
<proteinExistence type="inferred from homology"/>
<dbReference type="InterPro" id="IPR029063">
    <property type="entry name" value="SAM-dependent_MTases_sf"/>
</dbReference>
<evidence type="ECO:0000256" key="4">
    <source>
        <dbReference type="ARBA" id="ARBA00022679"/>
    </source>
</evidence>
<dbReference type="InterPro" id="IPR001091">
    <property type="entry name" value="RM_Methyltransferase"/>
</dbReference>
<evidence type="ECO:0000313" key="10">
    <source>
        <dbReference type="EMBL" id="WAM33696.1"/>
    </source>
</evidence>
<name>A0ABY7BQ91_9FIRM</name>
<dbReference type="Proteomes" id="UP001164909">
    <property type="component" value="Chromosome"/>
</dbReference>
<reference evidence="10" key="1">
    <citation type="submission" date="2022-12" db="EMBL/GenBank/DDBJ databases">
        <authorList>
            <person name="Bing R.G."/>
            <person name="Willard D.J."/>
            <person name="Manesh M.J.H."/>
            <person name="Laemthong T."/>
            <person name="Crosby J.R."/>
            <person name="Kelly R.M."/>
        </authorList>
    </citation>
    <scope>NUCLEOTIDE SEQUENCE</scope>
    <source>
        <strain evidence="10">DSM 8990</strain>
    </source>
</reference>
<dbReference type="Pfam" id="PF01555">
    <property type="entry name" value="N6_N4_Mtase"/>
    <property type="match status" value="1"/>
</dbReference>
<keyword evidence="11" id="KW-1185">Reference proteome</keyword>
<dbReference type="Gene3D" id="3.40.50.150">
    <property type="entry name" value="Vaccinia Virus protein VP39"/>
    <property type="match status" value="1"/>
</dbReference>
<evidence type="ECO:0000256" key="6">
    <source>
        <dbReference type="ARBA" id="ARBA00022747"/>
    </source>
</evidence>
<dbReference type="PROSITE" id="PS00093">
    <property type="entry name" value="N4_MTASE"/>
    <property type="match status" value="1"/>
</dbReference>
<dbReference type="SUPFAM" id="SSF53335">
    <property type="entry name" value="S-adenosyl-L-methionine-dependent methyltransferases"/>
    <property type="match status" value="1"/>
</dbReference>
<organism evidence="10 11">
    <name type="scientific">Caldicellulosiruptor morganii</name>
    <dbReference type="NCBI Taxonomy" id="1387555"/>
    <lineage>
        <taxon>Bacteria</taxon>
        <taxon>Bacillati</taxon>
        <taxon>Bacillota</taxon>
        <taxon>Bacillota incertae sedis</taxon>
        <taxon>Caldicellulosiruptorales</taxon>
        <taxon>Caldicellulosiruptoraceae</taxon>
        <taxon>Caldicellulosiruptor</taxon>
    </lineage>
</organism>
<dbReference type="InterPro" id="IPR002941">
    <property type="entry name" value="DNA_methylase_N4/N6"/>
</dbReference>
<keyword evidence="6" id="KW-0680">Restriction system</keyword>
<dbReference type="EC" id="2.1.1.113" evidence="2"/>
<dbReference type="RefSeq" id="WP_052670815.1">
    <property type="nucleotide sequence ID" value="NZ_CP113865.1"/>
</dbReference>
<dbReference type="EMBL" id="CP113865">
    <property type="protein sequence ID" value="WAM33696.1"/>
    <property type="molecule type" value="Genomic_DNA"/>
</dbReference>
<feature type="domain" description="DNA methylase N-4/N-6" evidence="9">
    <location>
        <begin position="23"/>
        <end position="237"/>
    </location>
</feature>
<evidence type="ECO:0000259" key="9">
    <source>
        <dbReference type="Pfam" id="PF01555"/>
    </source>
</evidence>